<keyword evidence="1" id="KW-1133">Transmembrane helix</keyword>
<evidence type="ECO:0000313" key="2">
    <source>
        <dbReference type="EMBL" id="MRG61335.1"/>
    </source>
</evidence>
<sequence length="158" mass="16462">MDETRRNAWVVAAFAAALDLAVVVCAFGFVSLLADVDVISDPDAGVLVAPVAVGASVLAVLVTLGFRLAHPQRMTLTVVLTALTAWVALVVVAIVGHVLRTTGSVLASVLFGLGFGIGWFGLLVPAAAAFVASIAVLVARGRTGGMERPRWPWERDDE</sequence>
<gene>
    <name evidence="2" type="ORF">GE115_15875</name>
</gene>
<keyword evidence="3" id="KW-1185">Reference proteome</keyword>
<protein>
    <submittedName>
        <fullName evidence="2">Uncharacterized protein</fullName>
    </submittedName>
</protein>
<feature type="transmembrane region" description="Helical" evidence="1">
    <location>
        <begin position="78"/>
        <end position="99"/>
    </location>
</feature>
<accession>A0A6I2F780</accession>
<dbReference type="InterPro" id="IPR046124">
    <property type="entry name" value="DUF6121"/>
</dbReference>
<dbReference type="EMBL" id="WJIF01000011">
    <property type="protein sequence ID" value="MRG61335.1"/>
    <property type="molecule type" value="Genomic_DNA"/>
</dbReference>
<dbReference type="RefSeq" id="WP_153685737.1">
    <property type="nucleotide sequence ID" value="NZ_WJIF01000011.1"/>
</dbReference>
<name>A0A6I2F780_9MICO</name>
<evidence type="ECO:0000313" key="3">
    <source>
        <dbReference type="Proteomes" id="UP000431080"/>
    </source>
</evidence>
<keyword evidence="1" id="KW-0472">Membrane</keyword>
<feature type="transmembrane region" description="Helical" evidence="1">
    <location>
        <begin position="46"/>
        <end position="66"/>
    </location>
</feature>
<organism evidence="2 3">
    <name type="scientific">Agromyces agglutinans</name>
    <dbReference type="NCBI Taxonomy" id="2662258"/>
    <lineage>
        <taxon>Bacteria</taxon>
        <taxon>Bacillati</taxon>
        <taxon>Actinomycetota</taxon>
        <taxon>Actinomycetes</taxon>
        <taxon>Micrococcales</taxon>
        <taxon>Microbacteriaceae</taxon>
        <taxon>Agromyces</taxon>
    </lineage>
</organism>
<evidence type="ECO:0000256" key="1">
    <source>
        <dbReference type="SAM" id="Phobius"/>
    </source>
</evidence>
<dbReference type="AlphaFoldDB" id="A0A6I2F780"/>
<feature type="transmembrane region" description="Helical" evidence="1">
    <location>
        <begin position="7"/>
        <end position="34"/>
    </location>
</feature>
<comment type="caution">
    <text evidence="2">The sequence shown here is derived from an EMBL/GenBank/DDBJ whole genome shotgun (WGS) entry which is preliminary data.</text>
</comment>
<feature type="transmembrane region" description="Helical" evidence="1">
    <location>
        <begin position="105"/>
        <end position="138"/>
    </location>
</feature>
<dbReference type="Proteomes" id="UP000431080">
    <property type="component" value="Unassembled WGS sequence"/>
</dbReference>
<proteinExistence type="predicted"/>
<dbReference type="Pfam" id="PF19616">
    <property type="entry name" value="DUF6121"/>
    <property type="match status" value="1"/>
</dbReference>
<reference evidence="2 3" key="1">
    <citation type="submission" date="2019-10" db="EMBL/GenBank/DDBJ databases">
        <authorList>
            <person name="Nie G."/>
            <person name="Ming H."/>
            <person name="Yi B."/>
        </authorList>
    </citation>
    <scope>NUCLEOTIDE SEQUENCE [LARGE SCALE GENOMIC DNA]</scope>
    <source>
        <strain evidence="2 3">CFH 90414</strain>
    </source>
</reference>
<keyword evidence="1" id="KW-0812">Transmembrane</keyword>